<organism evidence="14 15">
    <name type="scientific">Abditibacterium utsteinense</name>
    <dbReference type="NCBI Taxonomy" id="1960156"/>
    <lineage>
        <taxon>Bacteria</taxon>
        <taxon>Pseudomonadati</taxon>
        <taxon>Abditibacteriota</taxon>
        <taxon>Abditibacteriia</taxon>
        <taxon>Abditibacteriales</taxon>
        <taxon>Abditibacteriaceae</taxon>
        <taxon>Abditibacterium</taxon>
    </lineage>
</organism>
<feature type="compositionally biased region" description="Polar residues" evidence="12">
    <location>
        <begin position="213"/>
        <end position="226"/>
    </location>
</feature>
<dbReference type="NCBIfam" id="NF006886">
    <property type="entry name" value="PRK09376.1"/>
    <property type="match status" value="1"/>
</dbReference>
<evidence type="ECO:0000256" key="1">
    <source>
        <dbReference type="ARBA" id="ARBA00022472"/>
    </source>
</evidence>
<sequence length="713" mass="78457">MSSEETRETTVSAPTLSPDSAPAEKPKVTRRRVVKPKADEQPTLLNDVPASETAAKPKRAPRRAAATKNEGETKTKVGAKSAAASAVEKAPLETLPAASSVAATSQTERTTPIQNAPAEVSAPRGDTENNRVMTPRELRVEENSPTENRSHGIEGKNDSREVANREAGNRETSPHDVAPRENFGRHAPRENQSRDNSRMDNRGERFAARENANGDSTQPTENNAGNAENRFPNGEGGGERASEDDRFEGRLRFRGNRNQPRRERGNNRNGRFGGQVGNENSFNQPQQRRREVEILQLQNMEMPELGTTAGEFNIENLPEEKDALIYAILEAQAHSQNAILKCGTLEILGDGKGFLRCEGYLPADGDVYVSQSQIKRFNLKTGDLVLGTVRTPKEMERFHGLLRVEAINGLSPEVMKTRKDFEKLTPIFPTEKFVLETEATNITARIIDLVSPIGKGSRGLIVAPPKAGKTTLIKNIANSIAKNHPEVKLIVLLIDERPEEVTDISRSTTAEVVASTFDEMPDNHMRVADIVLEKAKRLVEMKQDVVILMDSITRLSRASNLVVAPSGRTLSGGLDPAAMYRPKRMFGAARNIEEGGSLTILATALVDTGSRMDEMIFEEFKGTGNLDLVLDRNLFDQRIFPAIDINRSGTRRDDLLLSKEDLATIFHLRRTLAQLDNDKAVTLLIDRLKNTRSNLDFMGVVAKSARNTGQGAG</sequence>
<dbReference type="GO" id="GO:0004386">
    <property type="term" value="F:helicase activity"/>
    <property type="evidence" value="ECO:0007669"/>
    <property type="project" value="UniProtKB-UniRule"/>
</dbReference>
<dbReference type="InterPro" id="IPR027417">
    <property type="entry name" value="P-loop_NTPase"/>
</dbReference>
<comment type="caution">
    <text evidence="9">Lacks conserved residue(s) required for the propagation of feature annotation.</text>
</comment>
<comment type="function">
    <text evidence="9">Facilitates transcription termination by a mechanism that involves Rho binding to the nascent RNA, activation of Rho's RNA-dependent ATPase activity, and release of the mRNA from the DNA template.</text>
</comment>
<dbReference type="Pfam" id="PF00006">
    <property type="entry name" value="ATP-synt_ab"/>
    <property type="match status" value="1"/>
</dbReference>
<evidence type="ECO:0000256" key="4">
    <source>
        <dbReference type="ARBA" id="ARBA00022806"/>
    </source>
</evidence>
<dbReference type="Gene3D" id="2.40.50.140">
    <property type="entry name" value="Nucleic acid-binding proteins"/>
    <property type="match status" value="1"/>
</dbReference>
<keyword evidence="7 9" id="KW-0805">Transcription regulation</keyword>
<feature type="binding site" evidence="9">
    <location>
        <begin position="466"/>
        <end position="471"/>
    </location>
    <ligand>
        <name>ATP</name>
        <dbReference type="ChEBI" id="CHEBI:30616"/>
    </ligand>
</feature>
<evidence type="ECO:0000256" key="9">
    <source>
        <dbReference type="HAMAP-Rule" id="MF_01884"/>
    </source>
</evidence>
<proteinExistence type="inferred from homology"/>
<keyword evidence="1 9" id="KW-0806">Transcription termination</keyword>
<evidence type="ECO:0000256" key="7">
    <source>
        <dbReference type="ARBA" id="ARBA00023015"/>
    </source>
</evidence>
<dbReference type="InterPro" id="IPR000194">
    <property type="entry name" value="ATPase_F1/V1/A1_a/bsu_nucl-bd"/>
</dbReference>
<dbReference type="GO" id="GO:0006353">
    <property type="term" value="P:DNA-templated transcription termination"/>
    <property type="evidence" value="ECO:0007669"/>
    <property type="project" value="UniProtKB-UniRule"/>
</dbReference>
<dbReference type="OrthoDB" id="9805197at2"/>
<dbReference type="GO" id="GO:0003723">
    <property type="term" value="F:RNA binding"/>
    <property type="evidence" value="ECO:0007669"/>
    <property type="project" value="UniProtKB-UniRule"/>
</dbReference>
<feature type="binding site" evidence="9">
    <location>
        <position position="497"/>
    </location>
    <ligand>
        <name>ATP</name>
        <dbReference type="ChEBI" id="CHEBI:30616"/>
    </ligand>
</feature>
<evidence type="ECO:0000256" key="5">
    <source>
        <dbReference type="ARBA" id="ARBA00022840"/>
    </source>
</evidence>
<evidence type="ECO:0000256" key="12">
    <source>
        <dbReference type="SAM" id="MobiDB-lite"/>
    </source>
</evidence>
<dbReference type="InterPro" id="IPR041703">
    <property type="entry name" value="Rho_factor_ATP-bd"/>
</dbReference>
<evidence type="ECO:0000313" key="15">
    <source>
        <dbReference type="Proteomes" id="UP000237684"/>
    </source>
</evidence>
<dbReference type="SUPFAM" id="SSF52540">
    <property type="entry name" value="P-loop containing nucleoside triphosphate hydrolases"/>
    <property type="match status" value="1"/>
</dbReference>
<dbReference type="CDD" id="cd04459">
    <property type="entry name" value="Rho_CSD"/>
    <property type="match status" value="1"/>
</dbReference>
<feature type="compositionally biased region" description="Basic and acidic residues" evidence="12">
    <location>
        <begin position="125"/>
        <end position="208"/>
    </location>
</feature>
<evidence type="ECO:0000256" key="2">
    <source>
        <dbReference type="ARBA" id="ARBA00022741"/>
    </source>
</evidence>
<keyword evidence="6 9" id="KW-0694">RNA-binding</keyword>
<keyword evidence="8 9" id="KW-0804">Transcription</keyword>
<keyword evidence="4 9" id="KW-0347">Helicase</keyword>
<comment type="subunit">
    <text evidence="9">Homohexamer. The homohexamer assembles into an open ring structure.</text>
</comment>
<dbReference type="Pfam" id="PF07497">
    <property type="entry name" value="Rho_RNA_bind"/>
    <property type="match status" value="1"/>
</dbReference>
<dbReference type="FunCoup" id="A0A2S8SP05">
    <property type="interactions" value="298"/>
</dbReference>
<dbReference type="Proteomes" id="UP000237684">
    <property type="component" value="Unassembled WGS sequence"/>
</dbReference>
<evidence type="ECO:0000256" key="6">
    <source>
        <dbReference type="ARBA" id="ARBA00022884"/>
    </source>
</evidence>
<feature type="compositionally biased region" description="Polar residues" evidence="12">
    <location>
        <begin position="101"/>
        <end position="114"/>
    </location>
</feature>
<feature type="compositionally biased region" description="Polar residues" evidence="12">
    <location>
        <begin position="9"/>
        <end position="18"/>
    </location>
</feature>
<feature type="domain" description="Rho RNA-BD" evidence="13">
    <location>
        <begin position="338"/>
        <end position="411"/>
    </location>
</feature>
<evidence type="ECO:0000256" key="10">
    <source>
        <dbReference type="NCBIfam" id="TIGR00767"/>
    </source>
</evidence>
<dbReference type="EC" id="3.6.4.-" evidence="9 10"/>
<dbReference type="InterPro" id="IPR012340">
    <property type="entry name" value="NA-bd_OB-fold"/>
</dbReference>
<protein>
    <recommendedName>
        <fullName evidence="9 10">Transcription termination factor Rho</fullName>
        <ecNumber evidence="9 10">3.6.4.-</ecNumber>
    </recommendedName>
    <alternativeName>
        <fullName evidence="9">ATP-dependent helicase Rho</fullName>
    </alternativeName>
</protein>
<dbReference type="PANTHER" id="PTHR46425:SF1">
    <property type="entry name" value="TRANSCRIPTION TERMINATION FACTOR RHO"/>
    <property type="match status" value="1"/>
</dbReference>
<dbReference type="GO" id="GO:0016787">
    <property type="term" value="F:hydrolase activity"/>
    <property type="evidence" value="ECO:0007669"/>
    <property type="project" value="UniProtKB-KW"/>
</dbReference>
<dbReference type="PANTHER" id="PTHR46425">
    <property type="entry name" value="TRANSCRIPTION TERMINATION FACTOR RHO"/>
    <property type="match status" value="1"/>
</dbReference>
<feature type="compositionally biased region" description="Basic and acidic residues" evidence="12">
    <location>
        <begin position="237"/>
        <end position="251"/>
    </location>
</feature>
<comment type="similarity">
    <text evidence="9 11">Belongs to the Rho family.</text>
</comment>
<reference evidence="14 15" key="1">
    <citation type="journal article" date="2018" name="Syst. Appl. Microbiol.">
        <title>Abditibacterium utsteinense sp. nov., the first cultivated member of candidate phylum FBP, isolated from ice-free Antarctic soil samples.</title>
        <authorList>
            <person name="Tahon G."/>
            <person name="Tytgat B."/>
            <person name="Lebbe L."/>
            <person name="Carlier A."/>
            <person name="Willems A."/>
        </authorList>
    </citation>
    <scope>NUCLEOTIDE SEQUENCE [LARGE SCALE GENOMIC DNA]</scope>
    <source>
        <strain evidence="14 15">LMG 29911</strain>
    </source>
</reference>
<keyword evidence="2 9" id="KW-0547">Nucleotide-binding</keyword>
<evidence type="ECO:0000313" key="14">
    <source>
        <dbReference type="EMBL" id="PQV62524.1"/>
    </source>
</evidence>
<keyword evidence="15" id="KW-1185">Reference proteome</keyword>
<dbReference type="EMBL" id="NIGF01000030">
    <property type="protein sequence ID" value="PQV62524.1"/>
    <property type="molecule type" value="Genomic_DNA"/>
</dbReference>
<dbReference type="HAMAP" id="MF_01884">
    <property type="entry name" value="Rho"/>
    <property type="match status" value="1"/>
</dbReference>
<dbReference type="SUPFAM" id="SSF50249">
    <property type="entry name" value="Nucleic acid-binding proteins"/>
    <property type="match status" value="1"/>
</dbReference>
<dbReference type="GO" id="GO:0005524">
    <property type="term" value="F:ATP binding"/>
    <property type="evidence" value="ECO:0007669"/>
    <property type="project" value="UniProtKB-UniRule"/>
</dbReference>
<comment type="caution">
    <text evidence="14">The sequence shown here is derived from an EMBL/GenBank/DDBJ whole genome shotgun (WGS) entry which is preliminary data.</text>
</comment>
<dbReference type="InterPro" id="IPR011129">
    <property type="entry name" value="CSD"/>
</dbReference>
<dbReference type="PROSITE" id="PS51856">
    <property type="entry name" value="RHO_RNA_BD"/>
    <property type="match status" value="1"/>
</dbReference>
<evidence type="ECO:0000256" key="3">
    <source>
        <dbReference type="ARBA" id="ARBA00022801"/>
    </source>
</evidence>
<dbReference type="Gene3D" id="3.40.50.300">
    <property type="entry name" value="P-loop containing nucleotide triphosphate hydrolases"/>
    <property type="match status" value="1"/>
</dbReference>
<dbReference type="InterPro" id="IPR004665">
    <property type="entry name" value="Term_rho"/>
</dbReference>
<dbReference type="GO" id="GO:0008186">
    <property type="term" value="F:ATP-dependent activity, acting on RNA"/>
    <property type="evidence" value="ECO:0007669"/>
    <property type="project" value="UniProtKB-UniRule"/>
</dbReference>
<feature type="binding site" evidence="9">
    <location>
        <begin position="454"/>
        <end position="459"/>
    </location>
    <ligand>
        <name>ATP</name>
        <dbReference type="ChEBI" id="CHEBI:30616"/>
    </ligand>
</feature>
<dbReference type="InterPro" id="IPR003593">
    <property type="entry name" value="AAA+_ATPase"/>
</dbReference>
<dbReference type="InParanoid" id="A0A2S8SP05"/>
<dbReference type="InterPro" id="IPR011113">
    <property type="entry name" value="Rho_RNA-bd"/>
</dbReference>
<accession>A0A2S8SP05</accession>
<evidence type="ECO:0000259" key="13">
    <source>
        <dbReference type="PROSITE" id="PS51856"/>
    </source>
</evidence>
<name>A0A2S8SP05_9BACT</name>
<dbReference type="NCBIfam" id="TIGR00767">
    <property type="entry name" value="rho"/>
    <property type="match status" value="1"/>
</dbReference>
<gene>
    <name evidence="9" type="primary">rho</name>
    <name evidence="14" type="ORF">B1R32_13011</name>
</gene>
<dbReference type="SMART" id="SM00357">
    <property type="entry name" value="CSP"/>
    <property type="match status" value="1"/>
</dbReference>
<keyword evidence="3 9" id="KW-0378">Hydrolase</keyword>
<feature type="region of interest" description="Disordered" evidence="12">
    <location>
        <begin position="1"/>
        <end position="287"/>
    </location>
</feature>
<evidence type="ECO:0000256" key="8">
    <source>
        <dbReference type="ARBA" id="ARBA00023163"/>
    </source>
</evidence>
<dbReference type="AlphaFoldDB" id="A0A2S8SP05"/>
<keyword evidence="5 9" id="KW-0067">ATP-binding</keyword>
<dbReference type="GO" id="GO:0005829">
    <property type="term" value="C:cytosol"/>
    <property type="evidence" value="ECO:0007669"/>
    <property type="project" value="UniProtKB-ARBA"/>
</dbReference>
<evidence type="ECO:0000256" key="11">
    <source>
        <dbReference type="PROSITE-ProRule" id="PRU01203"/>
    </source>
</evidence>
<dbReference type="SMART" id="SM00382">
    <property type="entry name" value="AAA"/>
    <property type="match status" value="1"/>
</dbReference>
<feature type="compositionally biased region" description="Low complexity" evidence="12">
    <location>
        <begin position="76"/>
        <end position="89"/>
    </location>
</feature>
<dbReference type="CDD" id="cd01128">
    <property type="entry name" value="rho_factor_C"/>
    <property type="match status" value="1"/>
</dbReference>